<protein>
    <recommendedName>
        <fullName evidence="11">Acyltransferase</fullName>
        <ecNumber evidence="11">2.3.1.-</ecNumber>
    </recommendedName>
</protein>
<keyword evidence="3" id="KW-0444">Lipid biosynthesis</keyword>
<dbReference type="GO" id="GO:0006640">
    <property type="term" value="P:monoacylglycerol biosynthetic process"/>
    <property type="evidence" value="ECO:0007669"/>
    <property type="project" value="Ensembl"/>
</dbReference>
<sequence>MSLYSIPASSSHVHWGLQGVAVLQWVFSFLGLGPFFSLLLLFLLFTSFWSVPVLYFVWFFLDWDTPNQGGRQFEWIKKFFMWKYARDYFPIKMVKTAELPPDRNYVVGAHPHGIMAFGTFINFCANVDGFFKKFPGIRASLAGQAILFYLPVSRDYFMANGLCSVSRWSLDYFLSKAQRGQAVVIIVGGAHESLYAIPGRHCLVLRNRKGFVRLALRHGASLVPMYSFGENDIFHFKFFDTNSWQHLCQLTFKKIMGFSPCIFWGRGLFSANSWGLLPLARPITTVVGHPIPVPQRLDPTKEEVDHYHTLYMEALEQLFEDHKESCGVPHEALLAAQH</sequence>
<dbReference type="InterPro" id="IPR007130">
    <property type="entry name" value="DAGAT"/>
</dbReference>
<dbReference type="GO" id="GO:0019432">
    <property type="term" value="P:triglyceride biosynthetic process"/>
    <property type="evidence" value="ECO:0007669"/>
    <property type="project" value="Ensembl"/>
</dbReference>
<dbReference type="Pfam" id="PF03982">
    <property type="entry name" value="DAGAT"/>
    <property type="match status" value="1"/>
</dbReference>
<evidence type="ECO:0000256" key="5">
    <source>
        <dbReference type="ARBA" id="ARBA00022692"/>
    </source>
</evidence>
<name>A0A452U487_URSMA</name>
<accession>A0A452U487</accession>
<evidence type="ECO:0000256" key="4">
    <source>
        <dbReference type="ARBA" id="ARBA00022679"/>
    </source>
</evidence>
<evidence type="ECO:0000256" key="8">
    <source>
        <dbReference type="ARBA" id="ARBA00023098"/>
    </source>
</evidence>
<dbReference type="Ensembl" id="ENSUMAT00000018387.1">
    <property type="protein sequence ID" value="ENSUMAP00000015544.1"/>
    <property type="gene ID" value="ENSUMAG00000011376.1"/>
</dbReference>
<evidence type="ECO:0000256" key="7">
    <source>
        <dbReference type="ARBA" id="ARBA00022989"/>
    </source>
</evidence>
<reference evidence="12" key="1">
    <citation type="submission" date="2019-03" db="UniProtKB">
        <authorList>
            <consortium name="Ensembl"/>
        </authorList>
    </citation>
    <scope>IDENTIFICATION</scope>
</reference>
<evidence type="ECO:0000313" key="12">
    <source>
        <dbReference type="Ensembl" id="ENSUMAP00000015544"/>
    </source>
</evidence>
<keyword evidence="4 11" id="KW-0808">Transferase</keyword>
<dbReference type="PANTHER" id="PTHR12317">
    <property type="entry name" value="DIACYLGLYCEROL O-ACYLTRANSFERASE"/>
    <property type="match status" value="1"/>
</dbReference>
<feature type="transmembrane region" description="Helical" evidence="11">
    <location>
        <begin position="39"/>
        <end position="61"/>
    </location>
</feature>
<proteinExistence type="inferred from homology"/>
<comment type="subcellular location">
    <subcellularLocation>
        <location evidence="1 11">Endoplasmic reticulum membrane</location>
        <topology evidence="1 11">Multi-pass membrane protein</topology>
    </subcellularLocation>
</comment>
<comment type="similarity">
    <text evidence="2 11">Belongs to the diacylglycerol acyltransferase family.</text>
</comment>
<evidence type="ECO:0000256" key="1">
    <source>
        <dbReference type="ARBA" id="ARBA00004477"/>
    </source>
</evidence>
<organism evidence="12">
    <name type="scientific">Ursus maritimus</name>
    <name type="common">Polar bear</name>
    <name type="synonym">Thalarctos maritimus</name>
    <dbReference type="NCBI Taxonomy" id="29073"/>
    <lineage>
        <taxon>Eukaryota</taxon>
        <taxon>Metazoa</taxon>
        <taxon>Chordata</taxon>
        <taxon>Craniata</taxon>
        <taxon>Vertebrata</taxon>
        <taxon>Euteleostomi</taxon>
        <taxon>Mammalia</taxon>
        <taxon>Eutheria</taxon>
        <taxon>Laurasiatheria</taxon>
        <taxon>Carnivora</taxon>
        <taxon>Caniformia</taxon>
        <taxon>Ursidae</taxon>
        <taxon>Ursus</taxon>
    </lineage>
</organism>
<keyword evidence="9 11" id="KW-0472">Membrane</keyword>
<feature type="transmembrane region" description="Helical" evidence="11">
    <location>
        <begin position="12"/>
        <end position="32"/>
    </location>
</feature>
<dbReference type="AlphaFoldDB" id="A0A452U487"/>
<dbReference type="GO" id="GO:0004144">
    <property type="term" value="F:diacylglycerol O-acyltransferase activity"/>
    <property type="evidence" value="ECO:0007669"/>
    <property type="project" value="Ensembl"/>
</dbReference>
<keyword evidence="5 11" id="KW-0812">Transmembrane</keyword>
<dbReference type="CDD" id="cd07987">
    <property type="entry name" value="LPLAT_MGAT-like"/>
    <property type="match status" value="1"/>
</dbReference>
<dbReference type="EC" id="2.3.1.-" evidence="11"/>
<keyword evidence="10" id="KW-0012">Acyltransferase</keyword>
<evidence type="ECO:0000256" key="9">
    <source>
        <dbReference type="ARBA" id="ARBA00023136"/>
    </source>
</evidence>
<evidence type="ECO:0000256" key="3">
    <source>
        <dbReference type="ARBA" id="ARBA00022516"/>
    </source>
</evidence>
<keyword evidence="8" id="KW-0443">Lipid metabolism</keyword>
<evidence type="ECO:0000256" key="2">
    <source>
        <dbReference type="ARBA" id="ARBA00005420"/>
    </source>
</evidence>
<dbReference type="GO" id="GO:0003846">
    <property type="term" value="F:2-acylglycerol O-acyltransferase activity"/>
    <property type="evidence" value="ECO:0007669"/>
    <property type="project" value="Ensembl"/>
</dbReference>
<dbReference type="GeneTree" id="ENSGT01030000234582"/>
<keyword evidence="6 11" id="KW-0256">Endoplasmic reticulum</keyword>
<evidence type="ECO:0000256" key="10">
    <source>
        <dbReference type="ARBA" id="ARBA00023315"/>
    </source>
</evidence>
<dbReference type="PANTHER" id="PTHR12317:SF36">
    <property type="entry name" value="2-ACYLGLYCEROL O-ACYLTRANSFERASE 3"/>
    <property type="match status" value="1"/>
</dbReference>
<dbReference type="GO" id="GO:1990578">
    <property type="term" value="C:perinuclear endoplasmic reticulum membrane"/>
    <property type="evidence" value="ECO:0007669"/>
    <property type="project" value="Ensembl"/>
</dbReference>
<evidence type="ECO:0000256" key="11">
    <source>
        <dbReference type="RuleBase" id="RU367023"/>
    </source>
</evidence>
<evidence type="ECO:0000256" key="6">
    <source>
        <dbReference type="ARBA" id="ARBA00022824"/>
    </source>
</evidence>
<keyword evidence="7 11" id="KW-1133">Transmembrane helix</keyword>
<gene>
    <name evidence="12" type="primary">MOGAT3</name>
</gene>